<dbReference type="InterPro" id="IPR036249">
    <property type="entry name" value="Thioredoxin-like_sf"/>
</dbReference>
<evidence type="ECO:0000256" key="2">
    <source>
        <dbReference type="ARBA" id="ARBA00022729"/>
    </source>
</evidence>
<comment type="caution">
    <text evidence="8">The sequence shown here is derived from an EMBL/GenBank/DDBJ whole genome shotgun (WGS) entry which is preliminary data.</text>
</comment>
<evidence type="ECO:0000256" key="4">
    <source>
        <dbReference type="ARBA" id="ARBA00023157"/>
    </source>
</evidence>
<organism evidence="8 9">
    <name type="scientific">Candidatus Wolfebacteria bacterium RIFOXYB1_FULL_54_12</name>
    <dbReference type="NCBI Taxonomy" id="1802559"/>
    <lineage>
        <taxon>Bacteria</taxon>
        <taxon>Candidatus Wolfeibacteriota</taxon>
    </lineage>
</organism>
<dbReference type="SUPFAM" id="SSF52833">
    <property type="entry name" value="Thioredoxin-like"/>
    <property type="match status" value="1"/>
</dbReference>
<protein>
    <recommendedName>
        <fullName evidence="7">Thioredoxin domain-containing protein</fullName>
    </recommendedName>
</protein>
<name>A0A1F8DWC6_9BACT</name>
<dbReference type="EMBL" id="MGIT01000003">
    <property type="protein sequence ID" value="OGM92766.1"/>
    <property type="molecule type" value="Genomic_DNA"/>
</dbReference>
<gene>
    <name evidence="8" type="ORF">A2372_01085</name>
</gene>
<accession>A0A1F8DWC6</accession>
<evidence type="ECO:0000259" key="7">
    <source>
        <dbReference type="PROSITE" id="PS51352"/>
    </source>
</evidence>
<evidence type="ECO:0000256" key="1">
    <source>
        <dbReference type="ARBA" id="ARBA00005791"/>
    </source>
</evidence>
<dbReference type="PANTHER" id="PTHR13887:SF14">
    <property type="entry name" value="DISULFIDE BOND FORMATION PROTEIN D"/>
    <property type="match status" value="1"/>
</dbReference>
<evidence type="ECO:0000256" key="5">
    <source>
        <dbReference type="ARBA" id="ARBA00023284"/>
    </source>
</evidence>
<keyword evidence="6" id="KW-1133">Transmembrane helix</keyword>
<evidence type="ECO:0000256" key="6">
    <source>
        <dbReference type="SAM" id="Phobius"/>
    </source>
</evidence>
<dbReference type="InterPro" id="IPR013766">
    <property type="entry name" value="Thioredoxin_domain"/>
</dbReference>
<keyword evidence="4" id="KW-1015">Disulfide bond</keyword>
<keyword evidence="5" id="KW-0676">Redox-active center</keyword>
<comment type="similarity">
    <text evidence="1">Belongs to the thioredoxin family. DsbA subfamily.</text>
</comment>
<dbReference type="AlphaFoldDB" id="A0A1F8DWC6"/>
<evidence type="ECO:0000313" key="8">
    <source>
        <dbReference type="EMBL" id="OGM92766.1"/>
    </source>
</evidence>
<feature type="domain" description="Thioredoxin" evidence="7">
    <location>
        <begin position="14"/>
        <end position="215"/>
    </location>
</feature>
<sequence length="216" mass="24028">MSNRGKEILIWAILVIGLGAIVFGIYGAVAQPGEMNGDVSNLIAPITADDRTKGSEAAKAVFVEYSDFECPACGYFYGMIKKLEEEKGDAVRIAYRHFPLAQHRYARVTAQASEAAGAQGKFWEMHDILFEKQEEWSKSTSIQQNLLGYAMEIGLDVDQFLVDVQASDIDEKIDRNVAMGTAQKITGTPSFFLNGKLIQFRSYEELKQLVEVELSK</sequence>
<proteinExistence type="inferred from homology"/>
<dbReference type="Gene3D" id="3.40.30.10">
    <property type="entry name" value="Glutaredoxin"/>
    <property type="match status" value="1"/>
</dbReference>
<feature type="transmembrane region" description="Helical" evidence="6">
    <location>
        <begin position="9"/>
        <end position="29"/>
    </location>
</feature>
<dbReference type="Pfam" id="PF13462">
    <property type="entry name" value="Thioredoxin_4"/>
    <property type="match status" value="1"/>
</dbReference>
<dbReference type="GO" id="GO:0016491">
    <property type="term" value="F:oxidoreductase activity"/>
    <property type="evidence" value="ECO:0007669"/>
    <property type="project" value="UniProtKB-KW"/>
</dbReference>
<dbReference type="PANTHER" id="PTHR13887">
    <property type="entry name" value="GLUTATHIONE S-TRANSFERASE KAPPA"/>
    <property type="match status" value="1"/>
</dbReference>
<dbReference type="PROSITE" id="PS51352">
    <property type="entry name" value="THIOREDOXIN_2"/>
    <property type="match status" value="1"/>
</dbReference>
<dbReference type="STRING" id="1802559.A2372_01085"/>
<keyword evidence="3" id="KW-0560">Oxidoreductase</keyword>
<dbReference type="InterPro" id="IPR012336">
    <property type="entry name" value="Thioredoxin-like_fold"/>
</dbReference>
<reference evidence="8 9" key="1">
    <citation type="journal article" date="2016" name="Nat. Commun.">
        <title>Thousands of microbial genomes shed light on interconnected biogeochemical processes in an aquifer system.</title>
        <authorList>
            <person name="Anantharaman K."/>
            <person name="Brown C.T."/>
            <person name="Hug L.A."/>
            <person name="Sharon I."/>
            <person name="Castelle C.J."/>
            <person name="Probst A.J."/>
            <person name="Thomas B.C."/>
            <person name="Singh A."/>
            <person name="Wilkins M.J."/>
            <person name="Karaoz U."/>
            <person name="Brodie E.L."/>
            <person name="Williams K.H."/>
            <person name="Hubbard S.S."/>
            <person name="Banfield J.F."/>
        </authorList>
    </citation>
    <scope>NUCLEOTIDE SEQUENCE [LARGE SCALE GENOMIC DNA]</scope>
</reference>
<evidence type="ECO:0000313" key="9">
    <source>
        <dbReference type="Proteomes" id="UP000176422"/>
    </source>
</evidence>
<dbReference type="Proteomes" id="UP000176422">
    <property type="component" value="Unassembled WGS sequence"/>
</dbReference>
<keyword evidence="6" id="KW-0812">Transmembrane</keyword>
<evidence type="ECO:0000256" key="3">
    <source>
        <dbReference type="ARBA" id="ARBA00023002"/>
    </source>
</evidence>
<keyword evidence="6" id="KW-0472">Membrane</keyword>
<keyword evidence="2" id="KW-0732">Signal</keyword>